<dbReference type="GO" id="GO:0004022">
    <property type="term" value="F:alcohol dehydrogenase (NAD+) activity"/>
    <property type="evidence" value="ECO:0007669"/>
    <property type="project" value="TreeGrafter"/>
</dbReference>
<dbReference type="CDD" id="cd08297">
    <property type="entry name" value="CAD3"/>
    <property type="match status" value="1"/>
</dbReference>
<keyword evidence="5" id="KW-0560">Oxidoreductase</keyword>
<comment type="cofactor">
    <cofactor evidence="1 7">
        <name>Zn(2+)</name>
        <dbReference type="ChEBI" id="CHEBI:29105"/>
    </cofactor>
</comment>
<dbReference type="GO" id="GO:0005737">
    <property type="term" value="C:cytoplasm"/>
    <property type="evidence" value="ECO:0007669"/>
    <property type="project" value="TreeGrafter"/>
</dbReference>
<dbReference type="Gene3D" id="3.90.180.10">
    <property type="entry name" value="Medium-chain alcohol dehydrogenases, catalytic domain"/>
    <property type="match status" value="2"/>
</dbReference>
<keyword evidence="4 7" id="KW-0862">Zinc</keyword>
<dbReference type="Gene3D" id="3.40.50.720">
    <property type="entry name" value="NAD(P)-binding Rossmann-like Domain"/>
    <property type="match status" value="1"/>
</dbReference>
<comment type="similarity">
    <text evidence="2 7">Belongs to the zinc-containing alcohol dehydrogenase family.</text>
</comment>
<evidence type="ECO:0000256" key="3">
    <source>
        <dbReference type="ARBA" id="ARBA00022723"/>
    </source>
</evidence>
<sequence>MAIPTQQIGAWVEKPGPDARITLKNDLPVPSPAAGQVLIKVECTGVCHSDVYSISGHTPMISHIAGHEGIGKIIKTGPGVSQDVLNKRNVDGTFQQYVVSPLKPLTFIPDALDSNGAAPLLCAGITVYSAILKLNILPGEWLLIPGAGGGLGHLAVQIAHSKGFKVIAVDTGYAKRKLCVDLGATHFLDFKTDDVPAMVKKITDGYGVHGAVCLASSRAGYDQTISLLRNLGTLVCVGLGMDDLPVSPFQTICRGLRIIGSSVGSAKEMNELLEMAASGQVKAIVDVFDFKDLDEVLQKLQRNEISGRAVVRLPA</sequence>
<dbReference type="AlphaFoldDB" id="A0A3E2HK99"/>
<dbReference type="PANTHER" id="PTHR42940:SF2">
    <property type="entry name" value="DEHYDROGENASE FAMILY OXIDOREDUCTASE, PUTATIVE (JCVI)-RELATED"/>
    <property type="match status" value="1"/>
</dbReference>
<evidence type="ECO:0000259" key="8">
    <source>
        <dbReference type="SMART" id="SM00829"/>
    </source>
</evidence>
<dbReference type="Proteomes" id="UP000258309">
    <property type="component" value="Unassembled WGS sequence"/>
</dbReference>
<feature type="non-terminal residue" evidence="9">
    <location>
        <position position="1"/>
    </location>
</feature>
<evidence type="ECO:0000256" key="5">
    <source>
        <dbReference type="ARBA" id="ARBA00023002"/>
    </source>
</evidence>
<dbReference type="SMART" id="SM00829">
    <property type="entry name" value="PKS_ER"/>
    <property type="match status" value="1"/>
</dbReference>
<feature type="non-terminal residue" evidence="9">
    <location>
        <position position="315"/>
    </location>
</feature>
<evidence type="ECO:0000256" key="2">
    <source>
        <dbReference type="ARBA" id="ARBA00008072"/>
    </source>
</evidence>
<accession>A0A3E2HK99</accession>
<keyword evidence="3 7" id="KW-0479">Metal-binding</keyword>
<dbReference type="SUPFAM" id="SSF51735">
    <property type="entry name" value="NAD(P)-binding Rossmann-fold domains"/>
    <property type="match status" value="1"/>
</dbReference>
<dbReference type="EMBL" id="NCSJ02000029">
    <property type="protein sequence ID" value="RFU33838.1"/>
    <property type="molecule type" value="Genomic_DNA"/>
</dbReference>
<dbReference type="FunFam" id="3.40.50.720:FF:000039">
    <property type="entry name" value="Alcohol dehydrogenase AdhP"/>
    <property type="match status" value="1"/>
</dbReference>
<dbReference type="PROSITE" id="PS00059">
    <property type="entry name" value="ADH_ZINC"/>
    <property type="match status" value="1"/>
</dbReference>
<evidence type="ECO:0000313" key="10">
    <source>
        <dbReference type="Proteomes" id="UP000258309"/>
    </source>
</evidence>
<evidence type="ECO:0000256" key="4">
    <source>
        <dbReference type="ARBA" id="ARBA00022833"/>
    </source>
</evidence>
<dbReference type="InterPro" id="IPR020843">
    <property type="entry name" value="ER"/>
</dbReference>
<dbReference type="SUPFAM" id="SSF50129">
    <property type="entry name" value="GroES-like"/>
    <property type="match status" value="1"/>
</dbReference>
<feature type="domain" description="Enoyl reductase (ER)" evidence="8">
    <location>
        <begin position="16"/>
        <end position="311"/>
    </location>
</feature>
<dbReference type="Pfam" id="PF00107">
    <property type="entry name" value="ADH_zinc_N"/>
    <property type="match status" value="1"/>
</dbReference>
<dbReference type="GO" id="GO:0008270">
    <property type="term" value="F:zinc ion binding"/>
    <property type="evidence" value="ECO:0007669"/>
    <property type="project" value="InterPro"/>
</dbReference>
<comment type="caution">
    <text evidence="9">The sequence shown here is derived from an EMBL/GenBank/DDBJ whole genome shotgun (WGS) entry which is preliminary data.</text>
</comment>
<evidence type="ECO:0000256" key="6">
    <source>
        <dbReference type="ARBA" id="ARBA00023027"/>
    </source>
</evidence>
<evidence type="ECO:0000313" key="9">
    <source>
        <dbReference type="EMBL" id="RFU33838.1"/>
    </source>
</evidence>
<dbReference type="STRING" id="5539.A0A3E2HK99"/>
<dbReference type="PANTHER" id="PTHR42940">
    <property type="entry name" value="ALCOHOL DEHYDROGENASE 1-RELATED"/>
    <property type="match status" value="1"/>
</dbReference>
<evidence type="ECO:0000256" key="1">
    <source>
        <dbReference type="ARBA" id="ARBA00001947"/>
    </source>
</evidence>
<dbReference type="InterPro" id="IPR002328">
    <property type="entry name" value="ADH_Zn_CS"/>
</dbReference>
<keyword evidence="10" id="KW-1185">Reference proteome</keyword>
<gene>
    <name evidence="9" type="ORF">B7463_g2511</name>
</gene>
<dbReference type="InterPro" id="IPR036291">
    <property type="entry name" value="NAD(P)-bd_dom_sf"/>
</dbReference>
<organism evidence="9 10">
    <name type="scientific">Scytalidium lignicola</name>
    <name type="common">Hyphomycete</name>
    <dbReference type="NCBI Taxonomy" id="5539"/>
    <lineage>
        <taxon>Eukaryota</taxon>
        <taxon>Fungi</taxon>
        <taxon>Dikarya</taxon>
        <taxon>Ascomycota</taxon>
        <taxon>Pezizomycotina</taxon>
        <taxon>Leotiomycetes</taxon>
        <taxon>Leotiomycetes incertae sedis</taxon>
        <taxon>Scytalidium</taxon>
    </lineage>
</organism>
<protein>
    <recommendedName>
        <fullName evidence="8">Enoyl reductase (ER) domain-containing protein</fullName>
    </recommendedName>
</protein>
<reference evidence="9 10" key="1">
    <citation type="submission" date="2018-05" db="EMBL/GenBank/DDBJ databases">
        <title>Draft genome sequence of Scytalidium lignicola DSM 105466, a ubiquitous saprotrophic fungus.</title>
        <authorList>
            <person name="Buettner E."/>
            <person name="Gebauer A.M."/>
            <person name="Hofrichter M."/>
            <person name="Liers C."/>
            <person name="Kellner H."/>
        </authorList>
    </citation>
    <scope>NUCLEOTIDE SEQUENCE [LARGE SCALE GENOMIC DNA]</scope>
    <source>
        <strain evidence="9 10">DSM 105466</strain>
    </source>
</reference>
<evidence type="ECO:0000256" key="7">
    <source>
        <dbReference type="RuleBase" id="RU361277"/>
    </source>
</evidence>
<dbReference type="OrthoDB" id="1879366at2759"/>
<keyword evidence="6" id="KW-0520">NAD</keyword>
<dbReference type="InterPro" id="IPR013149">
    <property type="entry name" value="ADH-like_C"/>
</dbReference>
<dbReference type="InterPro" id="IPR013154">
    <property type="entry name" value="ADH-like_N"/>
</dbReference>
<name>A0A3E2HK99_SCYLI</name>
<proteinExistence type="inferred from homology"/>
<dbReference type="Pfam" id="PF08240">
    <property type="entry name" value="ADH_N"/>
    <property type="match status" value="1"/>
</dbReference>
<dbReference type="InterPro" id="IPR011032">
    <property type="entry name" value="GroES-like_sf"/>
</dbReference>